<accession>A0AAZ1XVR0</accession>
<feature type="signal peptide" evidence="2">
    <location>
        <begin position="1"/>
        <end position="22"/>
    </location>
</feature>
<protein>
    <recommendedName>
        <fullName evidence="5">GOLD domain-containing protein</fullName>
    </recommendedName>
</protein>
<dbReference type="Proteomes" id="UP000472276">
    <property type="component" value="Unassembled WGS sequence"/>
</dbReference>
<evidence type="ECO:0000313" key="4">
    <source>
        <dbReference type="Proteomes" id="UP000472276"/>
    </source>
</evidence>
<evidence type="ECO:0000256" key="1">
    <source>
        <dbReference type="SAM" id="Phobius"/>
    </source>
</evidence>
<evidence type="ECO:0000256" key="2">
    <source>
        <dbReference type="SAM" id="SignalP"/>
    </source>
</evidence>
<feature type="chain" id="PRO_5047279253" description="GOLD domain-containing protein" evidence="2">
    <location>
        <begin position="23"/>
        <end position="195"/>
    </location>
</feature>
<keyword evidence="1" id="KW-0472">Membrane</keyword>
<keyword evidence="4" id="KW-1185">Reference proteome</keyword>
<evidence type="ECO:0008006" key="5">
    <source>
        <dbReference type="Google" id="ProtNLM"/>
    </source>
</evidence>
<reference evidence="3" key="3">
    <citation type="submission" date="2025-09" db="UniProtKB">
        <authorList>
            <consortium name="Ensembl"/>
        </authorList>
    </citation>
    <scope>IDENTIFICATION</scope>
</reference>
<keyword evidence="1" id="KW-0812">Transmembrane</keyword>
<reference evidence="3" key="2">
    <citation type="submission" date="2025-08" db="UniProtKB">
        <authorList>
            <consortium name="Ensembl"/>
        </authorList>
    </citation>
    <scope>IDENTIFICATION</scope>
</reference>
<dbReference type="Ensembl" id="ENSOABT00000062041.1">
    <property type="protein sequence ID" value="ENSOABP00000071640.1"/>
    <property type="gene ID" value="ENSOABG00000037146.1"/>
</dbReference>
<sequence>MSPLLTFQGWLIILIYSHCNTASTILGLSSWGSQANASPNVTDQELFWGSDQYDFAIVLPAAGLEFFWHFAHRGERFYLNFMVRRKHCVKLTEAGLLEFDTSKVNKQIFIPASVLLCQTTTHKVETYVFHMFRHYGFSWMRKSVDYFLLQSNSKYVTWWSMALSLLIVTSGYLRLLFLKSLFVSNTGTEGEKPRC</sequence>
<keyword evidence="1" id="KW-1133">Transmembrane helix</keyword>
<evidence type="ECO:0000313" key="3">
    <source>
        <dbReference type="Ensembl" id="ENSOABP00000071640.1"/>
    </source>
</evidence>
<name>A0AAZ1XVR0_OREAU</name>
<organism evidence="3 4">
    <name type="scientific">Oreochromis aureus</name>
    <name type="common">Israeli tilapia</name>
    <name type="synonym">Chromis aureus</name>
    <dbReference type="NCBI Taxonomy" id="47969"/>
    <lineage>
        <taxon>Eukaryota</taxon>
        <taxon>Metazoa</taxon>
        <taxon>Chordata</taxon>
        <taxon>Craniata</taxon>
        <taxon>Vertebrata</taxon>
        <taxon>Euteleostomi</taxon>
        <taxon>Actinopterygii</taxon>
        <taxon>Neopterygii</taxon>
        <taxon>Teleostei</taxon>
        <taxon>Neoteleostei</taxon>
        <taxon>Acanthomorphata</taxon>
        <taxon>Ovalentaria</taxon>
        <taxon>Cichlomorphae</taxon>
        <taxon>Cichliformes</taxon>
        <taxon>Cichlidae</taxon>
        <taxon>African cichlids</taxon>
        <taxon>Pseudocrenilabrinae</taxon>
        <taxon>Oreochromini</taxon>
        <taxon>Oreochromis</taxon>
    </lineage>
</organism>
<reference evidence="4" key="1">
    <citation type="submission" date="2020-03" db="EMBL/GenBank/DDBJ databases">
        <title>Evolution of repeat sequences and sex chromosomes of tilapia species revealed by chromosome-level genomes.</title>
        <authorList>
            <person name="Xu L."/>
            <person name="Tao W."/>
            <person name="Wang D."/>
            <person name="Zhou Q."/>
        </authorList>
    </citation>
    <scope>NUCLEOTIDE SEQUENCE [LARGE SCALE GENOMIC DNA]</scope>
    <source>
        <strain evidence="4">Israel</strain>
    </source>
</reference>
<proteinExistence type="predicted"/>
<dbReference type="AlphaFoldDB" id="A0AAZ1XVR0"/>
<keyword evidence="2" id="KW-0732">Signal</keyword>
<feature type="transmembrane region" description="Helical" evidence="1">
    <location>
        <begin position="156"/>
        <end position="177"/>
    </location>
</feature>